<evidence type="ECO:0000256" key="5">
    <source>
        <dbReference type="ARBA" id="ARBA00023004"/>
    </source>
</evidence>
<organism evidence="8 9">
    <name type="scientific">Rhodotorula toruloides</name>
    <name type="common">Yeast</name>
    <name type="synonym">Rhodosporidium toruloides</name>
    <dbReference type="NCBI Taxonomy" id="5286"/>
    <lineage>
        <taxon>Eukaryota</taxon>
        <taxon>Fungi</taxon>
        <taxon>Dikarya</taxon>
        <taxon>Basidiomycota</taxon>
        <taxon>Pucciniomycotina</taxon>
        <taxon>Microbotryomycetes</taxon>
        <taxon>Sporidiobolales</taxon>
        <taxon>Sporidiobolaceae</taxon>
        <taxon>Rhodotorula</taxon>
    </lineage>
</organism>
<dbReference type="PANTHER" id="PTHR24304">
    <property type="entry name" value="CYTOCHROME P450 FAMILY 7"/>
    <property type="match status" value="1"/>
</dbReference>
<evidence type="ECO:0000256" key="3">
    <source>
        <dbReference type="ARBA" id="ARBA00022617"/>
    </source>
</evidence>
<keyword evidence="7" id="KW-0812">Transmembrane</keyword>
<dbReference type="InterPro" id="IPR002403">
    <property type="entry name" value="Cyt_P450_E_grp-IV"/>
</dbReference>
<dbReference type="InterPro" id="IPR001128">
    <property type="entry name" value="Cyt_P450"/>
</dbReference>
<dbReference type="Pfam" id="PF00067">
    <property type="entry name" value="p450"/>
    <property type="match status" value="1"/>
</dbReference>
<feature type="transmembrane region" description="Helical" evidence="7">
    <location>
        <begin position="6"/>
        <end position="25"/>
    </location>
</feature>
<dbReference type="Gene3D" id="1.10.630.10">
    <property type="entry name" value="Cytochrome P450"/>
    <property type="match status" value="1"/>
</dbReference>
<keyword evidence="7" id="KW-1133">Transmembrane helix</keyword>
<reference evidence="8 9" key="1">
    <citation type="journal article" date="2018" name="Elife">
        <title>Functional genomics of lipid metabolism in the oleaginous yeast Rhodosporidium toruloides.</title>
        <authorList>
            <person name="Coradetti S.T."/>
            <person name="Pinel D."/>
            <person name="Geiselman G."/>
            <person name="Ito M."/>
            <person name="Mondo S."/>
            <person name="Reilly M.C."/>
            <person name="Cheng Y.F."/>
            <person name="Bauer S."/>
            <person name="Grigoriev I."/>
            <person name="Gladden J.M."/>
            <person name="Simmons B.A."/>
            <person name="Brem R."/>
            <person name="Arkin A.P."/>
            <person name="Skerker J.M."/>
        </authorList>
    </citation>
    <scope>NUCLEOTIDE SEQUENCE [LARGE SCALE GENOMIC DNA]</scope>
    <source>
        <strain evidence="8 9">NBRC 0880</strain>
    </source>
</reference>
<evidence type="ECO:0000256" key="4">
    <source>
        <dbReference type="ARBA" id="ARBA00022723"/>
    </source>
</evidence>
<comment type="similarity">
    <text evidence="2">Belongs to the cytochrome P450 family.</text>
</comment>
<gene>
    <name evidence="8" type="ORF">AAT19DRAFT_15861</name>
</gene>
<sequence length="525" mass="58071">MVELEGWLPVLLAAVAAIAVARLLLRRSSFSSTLPTYGPFFLPPFVRGLLAVYRLGADEDAFLQGLKRDYGAAVYIPWPMKTTFVLSIEGIRSVYAAPRRVLNFYPIRREMQHTVFGAGPYWKDESIMDGSLFPLHARGMSKANLADSLVRVVDVLRVRVDELAYKVDKAPQGDVIVDLIKWTVETFYDATLAGFFGKEFLRQDGVDEQELYNAFNAFDKSFPIVASGMVPPSFLEKIPDVKKGREGFEVLTSTFERWMSDGFAGLDAGIVRDMADFAADHNLGEREAAKIMVADMWASMANAPFMGVQLLLFLLQAPSDIRRDLLNEIDSSLQVPPAEQSTFSHFSQSFPLLTSCITETLRVGTSIFSARIVEEDFRIPAHGEYSEAIVPAGTRLLSAPRPHHLDDSFWDGTAKAWNGRRFFGAYANLARSVYGFGGGVSRCEGEHIAGAELKAFISLLFSAFEVELIPPPNSDNSIRRVEVIGGGGTALLPKRADGRVGMGAFQPAEGARFDMRVRRRRPLSS</sequence>
<keyword evidence="4 6" id="KW-0479">Metal-binding</keyword>
<feature type="binding site" description="axial binding residue" evidence="6">
    <location>
        <position position="443"/>
    </location>
    <ligand>
        <name>heme</name>
        <dbReference type="ChEBI" id="CHEBI:30413"/>
    </ligand>
    <ligandPart>
        <name>Fe</name>
        <dbReference type="ChEBI" id="CHEBI:18248"/>
    </ligandPart>
</feature>
<evidence type="ECO:0000256" key="2">
    <source>
        <dbReference type="ARBA" id="ARBA00010617"/>
    </source>
</evidence>
<evidence type="ECO:0000256" key="7">
    <source>
        <dbReference type="SAM" id="Phobius"/>
    </source>
</evidence>
<dbReference type="EMBL" id="LCTV02000008">
    <property type="protein sequence ID" value="PRQ73108.1"/>
    <property type="molecule type" value="Genomic_DNA"/>
</dbReference>
<keyword evidence="5 6" id="KW-0408">Iron</keyword>
<evidence type="ECO:0000313" key="9">
    <source>
        <dbReference type="Proteomes" id="UP000239560"/>
    </source>
</evidence>
<dbReference type="PRINTS" id="PR00465">
    <property type="entry name" value="EP450IV"/>
</dbReference>
<dbReference type="AlphaFoldDB" id="A0A2T0A516"/>
<comment type="caution">
    <text evidence="8">The sequence shown here is derived from an EMBL/GenBank/DDBJ whole genome shotgun (WGS) entry which is preliminary data.</text>
</comment>
<evidence type="ECO:0000313" key="8">
    <source>
        <dbReference type="EMBL" id="PRQ73108.1"/>
    </source>
</evidence>
<name>A0A2T0A516_RHOTO</name>
<protein>
    <submittedName>
        <fullName evidence="8">Cytochrome P450</fullName>
    </submittedName>
</protein>
<dbReference type="Proteomes" id="UP000239560">
    <property type="component" value="Unassembled WGS sequence"/>
</dbReference>
<dbReference type="OrthoDB" id="3366823at2759"/>
<dbReference type="GO" id="GO:0016705">
    <property type="term" value="F:oxidoreductase activity, acting on paired donors, with incorporation or reduction of molecular oxygen"/>
    <property type="evidence" value="ECO:0007669"/>
    <property type="project" value="InterPro"/>
</dbReference>
<dbReference type="InterPro" id="IPR036396">
    <property type="entry name" value="Cyt_P450_sf"/>
</dbReference>
<evidence type="ECO:0000256" key="6">
    <source>
        <dbReference type="PIRSR" id="PIRSR602403-1"/>
    </source>
</evidence>
<dbReference type="SUPFAM" id="SSF48264">
    <property type="entry name" value="Cytochrome P450"/>
    <property type="match status" value="1"/>
</dbReference>
<keyword evidence="3 6" id="KW-0349">Heme</keyword>
<dbReference type="PANTHER" id="PTHR24304:SF2">
    <property type="entry name" value="24-HYDROXYCHOLESTEROL 7-ALPHA-HYDROXYLASE"/>
    <property type="match status" value="1"/>
</dbReference>
<proteinExistence type="inferred from homology"/>
<comment type="cofactor">
    <cofactor evidence="1 6">
        <name>heme</name>
        <dbReference type="ChEBI" id="CHEBI:30413"/>
    </cofactor>
</comment>
<dbReference type="GO" id="GO:0020037">
    <property type="term" value="F:heme binding"/>
    <property type="evidence" value="ECO:0007669"/>
    <property type="project" value="InterPro"/>
</dbReference>
<evidence type="ECO:0000256" key="1">
    <source>
        <dbReference type="ARBA" id="ARBA00001971"/>
    </source>
</evidence>
<keyword evidence="7" id="KW-0472">Membrane</keyword>
<accession>A0A2T0A516</accession>
<dbReference type="GO" id="GO:0008395">
    <property type="term" value="F:steroid hydroxylase activity"/>
    <property type="evidence" value="ECO:0007669"/>
    <property type="project" value="TreeGrafter"/>
</dbReference>
<dbReference type="GO" id="GO:0005506">
    <property type="term" value="F:iron ion binding"/>
    <property type="evidence" value="ECO:0007669"/>
    <property type="project" value="InterPro"/>
</dbReference>
<dbReference type="InterPro" id="IPR050529">
    <property type="entry name" value="CYP450_sterol_14alpha_dmase"/>
</dbReference>